<dbReference type="InterPro" id="IPR001128">
    <property type="entry name" value="Cyt_P450"/>
</dbReference>
<keyword evidence="9 14" id="KW-0560">Oxidoreductase</keyword>
<dbReference type="Gene3D" id="1.10.630.10">
    <property type="entry name" value="Cytochrome P450"/>
    <property type="match status" value="1"/>
</dbReference>
<comment type="pathway">
    <text evidence="3">Secondary metabolite biosynthesis.</text>
</comment>
<dbReference type="SUPFAM" id="SSF48264">
    <property type="entry name" value="Cytochrome P450"/>
    <property type="match status" value="1"/>
</dbReference>
<dbReference type="InParanoid" id="S8E9N2"/>
<reference evidence="15 16" key="1">
    <citation type="journal article" date="2012" name="Science">
        <title>The Paleozoic origin of enzymatic lignin decomposition reconstructed from 31 fungal genomes.</title>
        <authorList>
            <person name="Floudas D."/>
            <person name="Binder M."/>
            <person name="Riley R."/>
            <person name="Barry K."/>
            <person name="Blanchette R.A."/>
            <person name="Henrissat B."/>
            <person name="Martinez A.T."/>
            <person name="Otillar R."/>
            <person name="Spatafora J.W."/>
            <person name="Yadav J.S."/>
            <person name="Aerts A."/>
            <person name="Benoit I."/>
            <person name="Boyd A."/>
            <person name="Carlson A."/>
            <person name="Copeland A."/>
            <person name="Coutinho P.M."/>
            <person name="de Vries R.P."/>
            <person name="Ferreira P."/>
            <person name="Findley K."/>
            <person name="Foster B."/>
            <person name="Gaskell J."/>
            <person name="Glotzer D."/>
            <person name="Gorecki P."/>
            <person name="Heitman J."/>
            <person name="Hesse C."/>
            <person name="Hori C."/>
            <person name="Igarashi K."/>
            <person name="Jurgens J.A."/>
            <person name="Kallen N."/>
            <person name="Kersten P."/>
            <person name="Kohler A."/>
            <person name="Kuees U."/>
            <person name="Kumar T.K.A."/>
            <person name="Kuo A."/>
            <person name="LaButti K."/>
            <person name="Larrondo L.F."/>
            <person name="Lindquist E."/>
            <person name="Ling A."/>
            <person name="Lombard V."/>
            <person name="Lucas S."/>
            <person name="Lundell T."/>
            <person name="Martin R."/>
            <person name="McLaughlin D.J."/>
            <person name="Morgenstern I."/>
            <person name="Morin E."/>
            <person name="Murat C."/>
            <person name="Nagy L.G."/>
            <person name="Nolan M."/>
            <person name="Ohm R.A."/>
            <person name="Patyshakuliyeva A."/>
            <person name="Rokas A."/>
            <person name="Ruiz-Duenas F.J."/>
            <person name="Sabat G."/>
            <person name="Salamov A."/>
            <person name="Samejima M."/>
            <person name="Schmutz J."/>
            <person name="Slot J.C."/>
            <person name="St John F."/>
            <person name="Stenlid J."/>
            <person name="Sun H."/>
            <person name="Sun S."/>
            <person name="Syed K."/>
            <person name="Tsang A."/>
            <person name="Wiebenga A."/>
            <person name="Young D."/>
            <person name="Pisabarro A."/>
            <person name="Eastwood D.C."/>
            <person name="Martin F."/>
            <person name="Cullen D."/>
            <person name="Grigoriev I.V."/>
            <person name="Hibbett D.S."/>
        </authorList>
    </citation>
    <scope>NUCLEOTIDE SEQUENCE</scope>
    <source>
        <strain evidence="16">FP-58527</strain>
    </source>
</reference>
<dbReference type="PROSITE" id="PS00086">
    <property type="entry name" value="CYTOCHROME_P450"/>
    <property type="match status" value="1"/>
</dbReference>
<dbReference type="OrthoDB" id="2789670at2759"/>
<evidence type="ECO:0000256" key="11">
    <source>
        <dbReference type="ARBA" id="ARBA00023033"/>
    </source>
</evidence>
<evidence type="ECO:0000256" key="14">
    <source>
        <dbReference type="RuleBase" id="RU000461"/>
    </source>
</evidence>
<dbReference type="GO" id="GO:0004497">
    <property type="term" value="F:monooxygenase activity"/>
    <property type="evidence" value="ECO:0007669"/>
    <property type="project" value="UniProtKB-KW"/>
</dbReference>
<dbReference type="InterPro" id="IPR002401">
    <property type="entry name" value="Cyt_P450_E_grp-I"/>
</dbReference>
<dbReference type="HOGENOM" id="CLU_001570_2_3_1"/>
<evidence type="ECO:0000256" key="7">
    <source>
        <dbReference type="ARBA" id="ARBA00022723"/>
    </source>
</evidence>
<dbReference type="InterPro" id="IPR050364">
    <property type="entry name" value="Cytochrome_P450_fung"/>
</dbReference>
<name>S8E9N2_FOMSC</name>
<comment type="similarity">
    <text evidence="4 14">Belongs to the cytochrome P450 family.</text>
</comment>
<dbReference type="GO" id="GO:0020037">
    <property type="term" value="F:heme binding"/>
    <property type="evidence" value="ECO:0007669"/>
    <property type="project" value="InterPro"/>
</dbReference>
<proteinExistence type="inferred from homology"/>
<comment type="cofactor">
    <cofactor evidence="1 13">
        <name>heme</name>
        <dbReference type="ChEBI" id="CHEBI:30413"/>
    </cofactor>
</comment>
<evidence type="ECO:0000313" key="15">
    <source>
        <dbReference type="EMBL" id="EPT00019.1"/>
    </source>
</evidence>
<keyword evidence="12" id="KW-0472">Membrane</keyword>
<feature type="binding site" description="axial binding residue" evidence="13">
    <location>
        <position position="425"/>
    </location>
    <ligand>
        <name>heme</name>
        <dbReference type="ChEBI" id="CHEBI:30413"/>
    </ligand>
    <ligandPart>
        <name>Fe</name>
        <dbReference type="ChEBI" id="CHEBI:18248"/>
    </ligandPart>
</feature>
<dbReference type="GO" id="GO:0016705">
    <property type="term" value="F:oxidoreductase activity, acting on paired donors, with incorporation or reduction of molecular oxygen"/>
    <property type="evidence" value="ECO:0007669"/>
    <property type="project" value="InterPro"/>
</dbReference>
<keyword evidence="8" id="KW-1133">Transmembrane helix</keyword>
<dbReference type="InterPro" id="IPR036396">
    <property type="entry name" value="Cyt_P450_sf"/>
</dbReference>
<dbReference type="Proteomes" id="UP000015241">
    <property type="component" value="Unassembled WGS sequence"/>
</dbReference>
<evidence type="ECO:0000256" key="3">
    <source>
        <dbReference type="ARBA" id="ARBA00005179"/>
    </source>
</evidence>
<dbReference type="Pfam" id="PF00067">
    <property type="entry name" value="p450"/>
    <property type="match status" value="1"/>
</dbReference>
<evidence type="ECO:0000256" key="4">
    <source>
        <dbReference type="ARBA" id="ARBA00010617"/>
    </source>
</evidence>
<keyword evidence="5 13" id="KW-0349">Heme</keyword>
<gene>
    <name evidence="15" type="ORF">FOMPIDRAFT_1030657</name>
</gene>
<evidence type="ECO:0000256" key="2">
    <source>
        <dbReference type="ARBA" id="ARBA00004370"/>
    </source>
</evidence>
<dbReference type="InterPro" id="IPR017972">
    <property type="entry name" value="Cyt_P450_CS"/>
</dbReference>
<dbReference type="GO" id="GO:0016020">
    <property type="term" value="C:membrane"/>
    <property type="evidence" value="ECO:0007669"/>
    <property type="project" value="UniProtKB-SubCell"/>
</dbReference>
<dbReference type="EMBL" id="KE504152">
    <property type="protein sequence ID" value="EPT00019.1"/>
    <property type="molecule type" value="Genomic_DNA"/>
</dbReference>
<dbReference type="CDD" id="cd11065">
    <property type="entry name" value="CYP64-like"/>
    <property type="match status" value="1"/>
</dbReference>
<dbReference type="PRINTS" id="PR00385">
    <property type="entry name" value="P450"/>
</dbReference>
<evidence type="ECO:0000256" key="10">
    <source>
        <dbReference type="ARBA" id="ARBA00023004"/>
    </source>
</evidence>
<comment type="subcellular location">
    <subcellularLocation>
        <location evidence="2">Membrane</location>
    </subcellularLocation>
</comment>
<keyword evidence="10 13" id="KW-0408">Iron</keyword>
<dbReference type="PANTHER" id="PTHR46300:SF2">
    <property type="entry name" value="CYTOCHROME P450 MONOOXYGENASE ALNH-RELATED"/>
    <property type="match status" value="1"/>
</dbReference>
<keyword evidence="6" id="KW-0812">Transmembrane</keyword>
<dbReference type="GO" id="GO:0005506">
    <property type="term" value="F:iron ion binding"/>
    <property type="evidence" value="ECO:0007669"/>
    <property type="project" value="InterPro"/>
</dbReference>
<evidence type="ECO:0000256" key="1">
    <source>
        <dbReference type="ARBA" id="ARBA00001971"/>
    </source>
</evidence>
<keyword evidence="7 13" id="KW-0479">Metal-binding</keyword>
<evidence type="ECO:0000256" key="13">
    <source>
        <dbReference type="PIRSR" id="PIRSR602401-1"/>
    </source>
</evidence>
<evidence type="ECO:0000313" key="16">
    <source>
        <dbReference type="Proteomes" id="UP000015241"/>
    </source>
</evidence>
<evidence type="ECO:0000256" key="5">
    <source>
        <dbReference type="ARBA" id="ARBA00022617"/>
    </source>
</evidence>
<protein>
    <recommendedName>
        <fullName evidence="17">Cytochrome P450</fullName>
    </recommendedName>
</protein>
<evidence type="ECO:0000256" key="12">
    <source>
        <dbReference type="ARBA" id="ARBA00023136"/>
    </source>
</evidence>
<evidence type="ECO:0008006" key="17">
    <source>
        <dbReference type="Google" id="ProtNLM"/>
    </source>
</evidence>
<keyword evidence="11 14" id="KW-0503">Monooxygenase</keyword>
<dbReference type="eggNOG" id="KOG0156">
    <property type="taxonomic scope" value="Eukaryota"/>
</dbReference>
<sequence>MAITISRLSRHSWFGLGCPGKRLPPGPSRLPIIGNLHQVSLNYQERTFARWAKEYGDLIYAKFFTRPVIIINSQEIAKALLDERGTKYSSRPRLVMMSEIMGLHMNTAMLRYDDAHRRKHRRWIQATFGDQRNTQQFATLQQREAAILIDGLMRTPNEYALHVKRYVSALIMESVYGYGIVSLEDEFILLIDRAMEALVATGPAGGTLVDFLPLLKHVPVWVPGMRWKRKALRARDLSDEAKTRPYLMTRDATLSGIAKQSYVSSLVAEAIRGDKLSEEEEDIRESASALYGAILTFILAVVLHPEVYQKAQDEVTRVVGKDRLPTLADRGSLPYVDAVVKEVYRWNPPIPLGIPHFLTEDDEYRGFDLPKNSTVIANLWSMCQNVDEYDEPSSFRPERFLNADMSDSEISDPRHIVFGHGRRLCPGRQFGDATVFLAMVSMIATLNIKKARDAQGREITPEPRFMSGFVSHPLDFACAIEPCSFEAVKLVADTVTSMA</sequence>
<dbReference type="PRINTS" id="PR00463">
    <property type="entry name" value="EP450I"/>
</dbReference>
<evidence type="ECO:0000256" key="9">
    <source>
        <dbReference type="ARBA" id="ARBA00023002"/>
    </source>
</evidence>
<dbReference type="STRING" id="743788.S8E9N2"/>
<keyword evidence="16" id="KW-1185">Reference proteome</keyword>
<accession>S8E9N2</accession>
<dbReference type="PANTHER" id="PTHR46300">
    <property type="entry name" value="P450, PUTATIVE (EUROFUNG)-RELATED-RELATED"/>
    <property type="match status" value="1"/>
</dbReference>
<evidence type="ECO:0000256" key="8">
    <source>
        <dbReference type="ARBA" id="ARBA00022989"/>
    </source>
</evidence>
<dbReference type="AlphaFoldDB" id="S8E9N2"/>
<organism evidence="15 16">
    <name type="scientific">Fomitopsis schrenkii</name>
    <name type="common">Brown rot fungus</name>
    <dbReference type="NCBI Taxonomy" id="2126942"/>
    <lineage>
        <taxon>Eukaryota</taxon>
        <taxon>Fungi</taxon>
        <taxon>Dikarya</taxon>
        <taxon>Basidiomycota</taxon>
        <taxon>Agaricomycotina</taxon>
        <taxon>Agaricomycetes</taxon>
        <taxon>Polyporales</taxon>
        <taxon>Fomitopsis</taxon>
    </lineage>
</organism>
<evidence type="ECO:0000256" key="6">
    <source>
        <dbReference type="ARBA" id="ARBA00022692"/>
    </source>
</evidence>